<protein>
    <submittedName>
        <fullName evidence="1">Uncharacterized protein</fullName>
    </submittedName>
</protein>
<gene>
    <name evidence="1" type="ORF">ENT66_06920</name>
</gene>
<evidence type="ECO:0000313" key="1">
    <source>
        <dbReference type="EMBL" id="HGQ86027.1"/>
    </source>
</evidence>
<dbReference type="EMBL" id="DSZN01000108">
    <property type="protein sequence ID" value="HGQ86027.1"/>
    <property type="molecule type" value="Genomic_DNA"/>
</dbReference>
<comment type="caution">
    <text evidence="1">The sequence shown here is derived from an EMBL/GenBank/DDBJ whole genome shotgun (WGS) entry which is preliminary data.</text>
</comment>
<dbReference type="AlphaFoldDB" id="A0A7C4P0Q6"/>
<organism evidence="1">
    <name type="scientific">Thermodesulfobacterium geofontis</name>
    <dbReference type="NCBI Taxonomy" id="1295609"/>
    <lineage>
        <taxon>Bacteria</taxon>
        <taxon>Pseudomonadati</taxon>
        <taxon>Thermodesulfobacteriota</taxon>
        <taxon>Thermodesulfobacteria</taxon>
        <taxon>Thermodesulfobacteriales</taxon>
        <taxon>Thermodesulfobacteriaceae</taxon>
        <taxon>Thermodesulfobacterium</taxon>
    </lineage>
</organism>
<name>A0A7C4P0Q6_9BACT</name>
<proteinExistence type="predicted"/>
<reference evidence="1" key="1">
    <citation type="journal article" date="2020" name="mSystems">
        <title>Genome- and Community-Level Interaction Insights into Carbon Utilization and Element Cycling Functions of Hydrothermarchaeota in Hydrothermal Sediment.</title>
        <authorList>
            <person name="Zhou Z."/>
            <person name="Liu Y."/>
            <person name="Xu W."/>
            <person name="Pan J."/>
            <person name="Luo Z.H."/>
            <person name="Li M."/>
        </authorList>
    </citation>
    <scope>NUCLEOTIDE SEQUENCE [LARGE SCALE GENOMIC DNA]</scope>
    <source>
        <strain evidence="1">SpSt-6</strain>
    </source>
</reference>
<sequence length="125" mass="14297">MGVYKFSEIDPIKASLEIVSAEIKTDTNQLITAFSQACAYKLFSHKVYLVIPNAEQDVGRIESLCLIFGIGLVLFDPQNPENPKFTIRTRAVKSEPDYYYLNRYIRSLNQEDIKNLLGQNCNIMK</sequence>
<accession>A0A7C4P0Q6</accession>